<dbReference type="InterPro" id="IPR014044">
    <property type="entry name" value="CAP_dom"/>
</dbReference>
<comment type="subcellular location">
    <subcellularLocation>
        <location evidence="6">Golgi apparatus membrane</location>
        <topology evidence="6">Lipid-anchor</topology>
    </subcellularLocation>
</comment>
<dbReference type="Proteomes" id="UP000515135">
    <property type="component" value="Unplaced"/>
</dbReference>
<evidence type="ECO:0000256" key="9">
    <source>
        <dbReference type="ARBA" id="ARBA00075475"/>
    </source>
</evidence>
<dbReference type="KEGG" id="bbel:109472201"/>
<protein>
    <recommendedName>
        <fullName evidence="8">Golgi-associated plant pathogenesis-related protein 1</fullName>
    </recommendedName>
    <alternativeName>
        <fullName evidence="9">Glioma pathogenesis-related protein 2</fullName>
    </alternativeName>
</protein>
<dbReference type="GO" id="GO:0000139">
    <property type="term" value="C:Golgi membrane"/>
    <property type="evidence" value="ECO:0007669"/>
    <property type="project" value="UniProtKB-SubCell"/>
</dbReference>
<proteinExistence type="predicted"/>
<dbReference type="PANTHER" id="PTHR10334">
    <property type="entry name" value="CYSTEINE-RICH SECRETORY PROTEIN-RELATED"/>
    <property type="match status" value="1"/>
</dbReference>
<evidence type="ECO:0000256" key="8">
    <source>
        <dbReference type="ARBA" id="ARBA00069728"/>
    </source>
</evidence>
<keyword evidence="3" id="KW-0175">Coiled coil</keyword>
<dbReference type="InterPro" id="IPR034113">
    <property type="entry name" value="SCP_GAPR1-like"/>
</dbReference>
<dbReference type="CDD" id="cd05382">
    <property type="entry name" value="CAP_GAPR1-like"/>
    <property type="match status" value="1"/>
</dbReference>
<evidence type="ECO:0000256" key="7">
    <source>
        <dbReference type="ARBA" id="ARBA00063947"/>
    </source>
</evidence>
<feature type="domain" description="SCP" evidence="10">
    <location>
        <begin position="11"/>
        <end position="147"/>
    </location>
</feature>
<evidence type="ECO:0000256" key="6">
    <source>
        <dbReference type="ARBA" id="ARBA00037794"/>
    </source>
</evidence>
<keyword evidence="1" id="KW-0519">Myristate</keyword>
<name>A0A6P4YSL7_BRABE</name>
<evidence type="ECO:0000313" key="12">
    <source>
        <dbReference type="RefSeq" id="XP_019627358.1"/>
    </source>
</evidence>
<comment type="subunit">
    <text evidence="7">Homodimer. Interacts with CAV1.</text>
</comment>
<dbReference type="OrthoDB" id="337038at2759"/>
<dbReference type="InterPro" id="IPR035940">
    <property type="entry name" value="CAP_sf"/>
</dbReference>
<dbReference type="Pfam" id="PF00188">
    <property type="entry name" value="CAP"/>
    <property type="match status" value="1"/>
</dbReference>
<dbReference type="InterPro" id="IPR001283">
    <property type="entry name" value="CRISP-related"/>
</dbReference>
<gene>
    <name evidence="12" type="primary">LOC109472201</name>
</gene>
<dbReference type="AlphaFoldDB" id="A0A6P4YSL7"/>
<keyword evidence="5" id="KW-0449">Lipoprotein</keyword>
<evidence type="ECO:0000259" key="10">
    <source>
        <dbReference type="SMART" id="SM00198"/>
    </source>
</evidence>
<organism evidence="11 12">
    <name type="scientific">Branchiostoma belcheri</name>
    <name type="common">Amphioxus</name>
    <dbReference type="NCBI Taxonomy" id="7741"/>
    <lineage>
        <taxon>Eukaryota</taxon>
        <taxon>Metazoa</taxon>
        <taxon>Chordata</taxon>
        <taxon>Cephalochordata</taxon>
        <taxon>Leptocardii</taxon>
        <taxon>Amphioxiformes</taxon>
        <taxon>Branchiostomatidae</taxon>
        <taxon>Branchiostoma</taxon>
    </lineage>
</organism>
<evidence type="ECO:0000313" key="11">
    <source>
        <dbReference type="Proteomes" id="UP000515135"/>
    </source>
</evidence>
<dbReference type="RefSeq" id="XP_019627358.1">
    <property type="nucleotide sequence ID" value="XM_019771799.1"/>
</dbReference>
<reference evidence="12" key="1">
    <citation type="submission" date="2025-08" db="UniProtKB">
        <authorList>
            <consortium name="RefSeq"/>
        </authorList>
    </citation>
    <scope>IDENTIFICATION</scope>
    <source>
        <tissue evidence="12">Gonad</tissue>
    </source>
</reference>
<evidence type="ECO:0000256" key="4">
    <source>
        <dbReference type="ARBA" id="ARBA00023136"/>
    </source>
</evidence>
<evidence type="ECO:0000256" key="5">
    <source>
        <dbReference type="ARBA" id="ARBA00023288"/>
    </source>
</evidence>
<sequence length="159" mass="18302">MGLFGSKEQRRFRRDLLETHNEYRTWHGAPKLKLSRKLSRSAKAFARGLAETNKIADMRHSPEAIEGLYGESIACASYQQSGREVSELWYTEMKRYNFETPGYQPRTSHFTAMVWRSTRKVGCGIARAEDGSTYIVARYSPPGNMIEEGEYAENVWPPR</sequence>
<dbReference type="PRINTS" id="PR00837">
    <property type="entry name" value="V5TPXLIKE"/>
</dbReference>
<keyword evidence="4" id="KW-0472">Membrane</keyword>
<keyword evidence="2" id="KW-0333">Golgi apparatus</keyword>
<dbReference type="SUPFAM" id="SSF55797">
    <property type="entry name" value="PR-1-like"/>
    <property type="match status" value="1"/>
</dbReference>
<evidence type="ECO:0000256" key="1">
    <source>
        <dbReference type="ARBA" id="ARBA00022707"/>
    </source>
</evidence>
<dbReference type="Gene3D" id="3.40.33.10">
    <property type="entry name" value="CAP"/>
    <property type="match status" value="1"/>
</dbReference>
<evidence type="ECO:0000256" key="2">
    <source>
        <dbReference type="ARBA" id="ARBA00023034"/>
    </source>
</evidence>
<evidence type="ECO:0000256" key="3">
    <source>
        <dbReference type="ARBA" id="ARBA00023054"/>
    </source>
</evidence>
<dbReference type="SMART" id="SM00198">
    <property type="entry name" value="SCP"/>
    <property type="match status" value="1"/>
</dbReference>
<dbReference type="FunFam" id="3.40.33.10:FF:000015">
    <property type="entry name" value="Golgi-associated plant pathogenesis-related protein 1"/>
    <property type="match status" value="1"/>
</dbReference>
<accession>A0A6P4YSL7</accession>
<keyword evidence="11" id="KW-1185">Reference proteome</keyword>
<dbReference type="GeneID" id="109472201"/>